<comment type="caution">
    <text evidence="1">The sequence shown here is derived from an EMBL/GenBank/DDBJ whole genome shotgun (WGS) entry which is preliminary data.</text>
</comment>
<organism evidence="1 2">
    <name type="scientific">Larkinella arboricola</name>
    <dbReference type="NCBI Taxonomy" id="643671"/>
    <lineage>
        <taxon>Bacteria</taxon>
        <taxon>Pseudomonadati</taxon>
        <taxon>Bacteroidota</taxon>
        <taxon>Cytophagia</taxon>
        <taxon>Cytophagales</taxon>
        <taxon>Spirosomataceae</taxon>
        <taxon>Larkinella</taxon>
    </lineage>
</organism>
<name>A0A327X8M5_LARAB</name>
<evidence type="ECO:0000313" key="2">
    <source>
        <dbReference type="Proteomes" id="UP000248790"/>
    </source>
</evidence>
<sequence>MELGSEQQLIWSVKSGASSKNNALLSQRAAFLFRLPQKLSLYGQWNVPNRTRISDEN</sequence>
<dbReference type="EMBL" id="QLMC01000001">
    <property type="protein sequence ID" value="RAK03101.1"/>
    <property type="molecule type" value="Genomic_DNA"/>
</dbReference>
<dbReference type="Proteomes" id="UP000248790">
    <property type="component" value="Unassembled WGS sequence"/>
</dbReference>
<accession>A0A327X8M5</accession>
<dbReference type="AlphaFoldDB" id="A0A327X8M5"/>
<protein>
    <submittedName>
        <fullName evidence="1">Uncharacterized protein</fullName>
    </submittedName>
</protein>
<evidence type="ECO:0000313" key="1">
    <source>
        <dbReference type="EMBL" id="RAK03101.1"/>
    </source>
</evidence>
<reference evidence="1 2" key="1">
    <citation type="submission" date="2018-06" db="EMBL/GenBank/DDBJ databases">
        <title>Genomic Encyclopedia of Archaeal and Bacterial Type Strains, Phase II (KMG-II): from individual species to whole genera.</title>
        <authorList>
            <person name="Goeker M."/>
        </authorList>
    </citation>
    <scope>NUCLEOTIDE SEQUENCE [LARGE SCALE GENOMIC DNA]</scope>
    <source>
        <strain evidence="1 2">DSM 21851</strain>
    </source>
</reference>
<gene>
    <name evidence="1" type="ORF">LX87_01223</name>
</gene>
<keyword evidence="2" id="KW-1185">Reference proteome</keyword>
<proteinExistence type="predicted"/>